<protein>
    <recommendedName>
        <fullName evidence="2">Heterokaryon incompatibility domain-containing protein</fullName>
    </recommendedName>
</protein>
<dbReference type="SUPFAM" id="SSF53448">
    <property type="entry name" value="Nucleotide-diphospho-sugar transferases"/>
    <property type="match status" value="1"/>
</dbReference>
<gene>
    <name evidence="3" type="ORF">MYCGRDRAFT_97374</name>
</gene>
<dbReference type="PANTHER" id="PTHR33112">
    <property type="entry name" value="DOMAIN PROTEIN, PUTATIVE-RELATED"/>
    <property type="match status" value="1"/>
</dbReference>
<dbReference type="InterPro" id="IPR029044">
    <property type="entry name" value="Nucleotide-diphossugar_trans"/>
</dbReference>
<dbReference type="Proteomes" id="UP000008062">
    <property type="component" value="Chromosome 13"/>
</dbReference>
<dbReference type="HOGENOM" id="CLU_278265_0_0_1"/>
<dbReference type="InterPro" id="IPR010730">
    <property type="entry name" value="HET"/>
</dbReference>
<sequence length="1137" mass="126753">MVVLIPGLRNLTLAILSSIIFLTIYLSRAQLPGRNGRLHEHDAFSSVQAKNDFYGIPKTEFKPSTMAEESEKYFLQEASLDAKLKATEGMLKVEGAESSTAVKVEDDLGFPTPEFKASGGLNRMKRYAPHNFHGPGKPTFATYYSVPSTSLKEPNFVSILHLAYRLLWHPPTRSTKYPFTVFVAPGTSDAQRNVLIAMGCLVRELDPLIPAVAATAVSDMYDLPGDFDLLNLWSQTLFDRIAYLAPNVFITGPVDEIFDLATTRKCEVDRLGVEDREIHGTGKGLCRFVFAAVMKEIGEENEDGERAKEVDTGVMVLSPSLGMRRRLGREVGRYLGVLGPEKKVEMAMGPERARETARQRAERLLKEVPLKDLPAGPVSEGEKIPPGAAPLMGTKLKPGEAPVAAAPSEVADTKPVPGEAGLEAAGDSAATAPSAGKQTIPGEGDSTADEAASTDANSKSDEASPPLAGQQTVPGAVESEAAPPPSEARSSKPDIRQHPPSEKSQLTRRTLIPWRLTSRDDSPPPPPPSEEPPSEDSPIPTTPPTLPTFLTTLFGPTSAFPMHVLPREWNGFAPQGDDEGVLKTVNLMYWRDDGGVEWLRHRFGRVHEEMMEGVEGEGFRKEREGDGGRVYFFHRATNDLIEAVWISVRPGIDRNIGYATLSHCWGGYLPIRLTKGNMALFAVDIDWHTLPKTFQDAVYTTARLKIKYIWIDALCIIQDSHEDWSIEAAEMTNVYANSSVGLSADASEDGHGGLFRERDPVYSSAFLIPRDNSSGHYLCFVDTWEHDVYSSCKLTYPSDMSVAIAGLARIFGVLLRFRPEDYIFGIWRPRLAHELMWRVIGRPWDDYQRTPGMEVPSWSWLSISGAKSTSRFNVNARGRGTDRLHVMDLDTIQAHGKSLRIRGKLCEAVFKRCGEPTFFDEEFDDEHHQQDFVFRVGEARFREIESCTLCWDEKSIEIFEEVQKKPLYLLHGRIYEEGRKYEDPADNIALILPDRLVGHDNVDIDQSCRASRYDCLILEPTGKDACFRRLGHVELGGPRESGKGAYKERRTWPEHNRHVLDRQFAVDDVPRHYYEEVDNDWNYTICAKVRVSWGVIGGLHKTADGYVRFHAFFPNHRAAALQVLDLLSSANREEVAA</sequence>
<dbReference type="Gene3D" id="3.90.550.10">
    <property type="entry name" value="Spore Coat Polysaccharide Biosynthesis Protein SpsA, Chain A"/>
    <property type="match status" value="1"/>
</dbReference>
<dbReference type="AlphaFoldDB" id="F9XQ09"/>
<evidence type="ECO:0000313" key="3">
    <source>
        <dbReference type="EMBL" id="EGP82739.1"/>
    </source>
</evidence>
<feature type="compositionally biased region" description="Low complexity" evidence="1">
    <location>
        <begin position="400"/>
        <end position="410"/>
    </location>
</feature>
<dbReference type="eggNOG" id="KOG1950">
    <property type="taxonomic scope" value="Eukaryota"/>
</dbReference>
<dbReference type="OrthoDB" id="2014201at2759"/>
<keyword evidence="4" id="KW-1185">Reference proteome</keyword>
<dbReference type="RefSeq" id="XP_003847763.1">
    <property type="nucleotide sequence ID" value="XM_003847715.1"/>
</dbReference>
<feature type="region of interest" description="Disordered" evidence="1">
    <location>
        <begin position="364"/>
        <end position="551"/>
    </location>
</feature>
<organism evidence="3 4">
    <name type="scientific">Zymoseptoria tritici (strain CBS 115943 / IPO323)</name>
    <name type="common">Speckled leaf blotch fungus</name>
    <name type="synonym">Septoria tritici</name>
    <dbReference type="NCBI Taxonomy" id="336722"/>
    <lineage>
        <taxon>Eukaryota</taxon>
        <taxon>Fungi</taxon>
        <taxon>Dikarya</taxon>
        <taxon>Ascomycota</taxon>
        <taxon>Pezizomycotina</taxon>
        <taxon>Dothideomycetes</taxon>
        <taxon>Dothideomycetidae</taxon>
        <taxon>Mycosphaerellales</taxon>
        <taxon>Mycosphaerellaceae</taxon>
        <taxon>Zymoseptoria</taxon>
    </lineage>
</organism>
<dbReference type="KEGG" id="ztr:MYCGRDRAFT_97374"/>
<dbReference type="Pfam" id="PF06985">
    <property type="entry name" value="HET"/>
    <property type="match status" value="1"/>
</dbReference>
<feature type="compositionally biased region" description="Low complexity" evidence="1">
    <location>
        <begin position="424"/>
        <end position="436"/>
    </location>
</feature>
<dbReference type="GeneID" id="13401004"/>
<name>F9XQ09_ZYMTI</name>
<dbReference type="EMBL" id="CM001208">
    <property type="protein sequence ID" value="EGP82739.1"/>
    <property type="molecule type" value="Genomic_DNA"/>
</dbReference>
<proteinExistence type="predicted"/>
<reference evidence="3 4" key="1">
    <citation type="journal article" date="2011" name="PLoS Genet.">
        <title>Finished genome of the fungal wheat pathogen Mycosphaerella graminicola reveals dispensome structure, chromosome plasticity, and stealth pathogenesis.</title>
        <authorList>
            <person name="Goodwin S.B."/>
            <person name="Ben M'barek S."/>
            <person name="Dhillon B."/>
            <person name="Wittenberg A.H.J."/>
            <person name="Crane C.F."/>
            <person name="Hane J.K."/>
            <person name="Foster A.J."/>
            <person name="Van der Lee T.A.J."/>
            <person name="Grimwood J."/>
            <person name="Aerts A."/>
            <person name="Antoniw J."/>
            <person name="Bailey A."/>
            <person name="Bluhm B."/>
            <person name="Bowler J."/>
            <person name="Bristow J."/>
            <person name="van der Burgt A."/>
            <person name="Canto-Canche B."/>
            <person name="Churchill A.C.L."/>
            <person name="Conde-Ferraez L."/>
            <person name="Cools H.J."/>
            <person name="Coutinho P.M."/>
            <person name="Csukai M."/>
            <person name="Dehal P."/>
            <person name="De Wit P."/>
            <person name="Donzelli B."/>
            <person name="van de Geest H.C."/>
            <person name="van Ham R.C.H.J."/>
            <person name="Hammond-Kosack K.E."/>
            <person name="Henrissat B."/>
            <person name="Kilian A."/>
            <person name="Kobayashi A.K."/>
            <person name="Koopmann E."/>
            <person name="Kourmpetis Y."/>
            <person name="Kuzniar A."/>
            <person name="Lindquist E."/>
            <person name="Lombard V."/>
            <person name="Maliepaard C."/>
            <person name="Martins N."/>
            <person name="Mehrabi R."/>
            <person name="Nap J.P.H."/>
            <person name="Ponomarenko A."/>
            <person name="Rudd J.J."/>
            <person name="Salamov A."/>
            <person name="Schmutz J."/>
            <person name="Schouten H.J."/>
            <person name="Shapiro H."/>
            <person name="Stergiopoulos I."/>
            <person name="Torriani S.F.F."/>
            <person name="Tu H."/>
            <person name="de Vries R.P."/>
            <person name="Waalwijk C."/>
            <person name="Ware S.B."/>
            <person name="Wiebenga A."/>
            <person name="Zwiers L.-H."/>
            <person name="Oliver R.P."/>
            <person name="Grigoriev I.V."/>
            <person name="Kema G.H.J."/>
        </authorList>
    </citation>
    <scope>NUCLEOTIDE SEQUENCE [LARGE SCALE GENOMIC DNA]</scope>
    <source>
        <strain evidence="4">CBS 115943 / IPO323</strain>
    </source>
</reference>
<evidence type="ECO:0000313" key="4">
    <source>
        <dbReference type="Proteomes" id="UP000008062"/>
    </source>
</evidence>
<evidence type="ECO:0000256" key="1">
    <source>
        <dbReference type="SAM" id="MobiDB-lite"/>
    </source>
</evidence>
<feature type="domain" description="Heterokaryon incompatibility" evidence="2">
    <location>
        <begin position="658"/>
        <end position="763"/>
    </location>
</feature>
<feature type="compositionally biased region" description="Basic and acidic residues" evidence="1">
    <location>
        <begin position="489"/>
        <end position="501"/>
    </location>
</feature>
<accession>F9XQ09</accession>
<dbReference type="STRING" id="336722.F9XQ09"/>
<dbReference type="PANTHER" id="PTHR33112:SF16">
    <property type="entry name" value="HETEROKARYON INCOMPATIBILITY DOMAIN-CONTAINING PROTEIN"/>
    <property type="match status" value="1"/>
</dbReference>
<evidence type="ECO:0000259" key="2">
    <source>
        <dbReference type="Pfam" id="PF06985"/>
    </source>
</evidence>
<dbReference type="InParanoid" id="F9XQ09"/>